<organism evidence="6 7">
    <name type="scientific">Aquirufa nivalisilvae</name>
    <dbReference type="NCBI Taxonomy" id="2516557"/>
    <lineage>
        <taxon>Bacteria</taxon>
        <taxon>Pseudomonadati</taxon>
        <taxon>Bacteroidota</taxon>
        <taxon>Cytophagia</taxon>
        <taxon>Cytophagales</taxon>
        <taxon>Flectobacillaceae</taxon>
        <taxon>Aquirufa</taxon>
    </lineage>
</organism>
<proteinExistence type="predicted"/>
<dbReference type="RefSeq" id="WP_109322809.1">
    <property type="nucleotide sequence ID" value="NZ_CP029346.1"/>
</dbReference>
<feature type="transmembrane region" description="Helical" evidence="4">
    <location>
        <begin position="334"/>
        <end position="357"/>
    </location>
</feature>
<evidence type="ECO:0000256" key="2">
    <source>
        <dbReference type="ARBA" id="ARBA00022989"/>
    </source>
</evidence>
<evidence type="ECO:0000313" key="7">
    <source>
        <dbReference type="Proteomes" id="UP000245468"/>
    </source>
</evidence>
<dbReference type="InterPro" id="IPR036259">
    <property type="entry name" value="MFS_trans_sf"/>
</dbReference>
<evidence type="ECO:0000256" key="1">
    <source>
        <dbReference type="ARBA" id="ARBA00022692"/>
    </source>
</evidence>
<feature type="transmembrane region" description="Helical" evidence="4">
    <location>
        <begin position="37"/>
        <end position="60"/>
    </location>
</feature>
<dbReference type="GO" id="GO:0022857">
    <property type="term" value="F:transmembrane transporter activity"/>
    <property type="evidence" value="ECO:0007669"/>
    <property type="project" value="InterPro"/>
</dbReference>
<dbReference type="PROSITE" id="PS50850">
    <property type="entry name" value="MFS"/>
    <property type="match status" value="1"/>
</dbReference>
<dbReference type="PRINTS" id="PR01036">
    <property type="entry name" value="TCRTETB"/>
</dbReference>
<evidence type="ECO:0000256" key="4">
    <source>
        <dbReference type="SAM" id="Phobius"/>
    </source>
</evidence>
<gene>
    <name evidence="6" type="ORF">HME7025_01244</name>
</gene>
<accession>A0A2S2DUS1</accession>
<feature type="transmembrane region" description="Helical" evidence="4">
    <location>
        <begin position="165"/>
        <end position="184"/>
    </location>
</feature>
<sequence>MEIQEEKIYTIPFWLLCTSNFLFAASFSMIIPELPDYLAAMGGSEYIGYIIALFTLTAGLSRPFSGKLTDHIGRVPVMAFGSIVCFICGGIYPMVHTVQAFLFLRFIHGMSTGTKPTATAAYVADIIPEHRRGEAQGTLGIFTATGMSIGPSIGSGLANSIGLQAMFYVSSLFALASIVILMKLEETLPKSMKSKFSLKLFKINWNDIFEPKVIPVFWIMVLMSFSYGAVLTLLPDTTKLVGWHNKGLYFTIYTIASIGVRFFFSKSSDKHGRIPVLIISCAFLIAAMFLLAFPASALTLIISAILFGISWGFSTPTLAAWTTDLAHKNHMGRAMATMYIALEMGIGIGAFLSGLLYKGLSKMIPLPFFIAGLLASIALVVLLTFRKNWTRNGI</sequence>
<dbReference type="KEGG" id="psez:HME7025_01244"/>
<dbReference type="SUPFAM" id="SSF103473">
    <property type="entry name" value="MFS general substrate transporter"/>
    <property type="match status" value="1"/>
</dbReference>
<dbReference type="InterPro" id="IPR052714">
    <property type="entry name" value="MFS_Exporter"/>
</dbReference>
<dbReference type="InterPro" id="IPR020846">
    <property type="entry name" value="MFS_dom"/>
</dbReference>
<feature type="transmembrane region" description="Helical" evidence="4">
    <location>
        <begin position="276"/>
        <end position="295"/>
    </location>
</feature>
<feature type="transmembrane region" description="Helical" evidence="4">
    <location>
        <begin position="213"/>
        <end position="235"/>
    </location>
</feature>
<dbReference type="PANTHER" id="PTHR23531">
    <property type="entry name" value="QUINOLENE RESISTANCE PROTEIN NORA"/>
    <property type="match status" value="1"/>
</dbReference>
<dbReference type="InterPro" id="IPR011701">
    <property type="entry name" value="MFS"/>
</dbReference>
<feature type="transmembrane region" description="Helical" evidence="4">
    <location>
        <begin position="363"/>
        <end position="385"/>
    </location>
</feature>
<feature type="domain" description="Major facilitator superfamily (MFS) profile" evidence="5">
    <location>
        <begin position="12"/>
        <end position="390"/>
    </location>
</feature>
<protein>
    <submittedName>
        <fullName evidence="6">Putative MFS-type transporter</fullName>
    </submittedName>
</protein>
<reference evidence="7" key="1">
    <citation type="submission" date="2018-05" db="EMBL/GenBank/DDBJ databases">
        <title>Pseudarcicella sp. HME7025 Genome sequencing and assembly.</title>
        <authorList>
            <person name="Kim H."/>
            <person name="Kang H."/>
            <person name="Joh K."/>
        </authorList>
    </citation>
    <scope>NUCLEOTIDE SEQUENCE [LARGE SCALE GENOMIC DNA]</scope>
    <source>
        <strain evidence="7">HME7025</strain>
    </source>
</reference>
<keyword evidence="7" id="KW-1185">Reference proteome</keyword>
<dbReference type="PANTHER" id="PTHR23531:SF2">
    <property type="entry name" value="PERMEASE"/>
    <property type="match status" value="1"/>
</dbReference>
<feature type="transmembrane region" description="Helical" evidence="4">
    <location>
        <begin position="301"/>
        <end position="322"/>
    </location>
</feature>
<dbReference type="CDD" id="cd17489">
    <property type="entry name" value="MFS_YfcJ_like"/>
    <property type="match status" value="1"/>
</dbReference>
<feature type="transmembrane region" description="Helical" evidence="4">
    <location>
        <begin position="12"/>
        <end position="31"/>
    </location>
</feature>
<feature type="transmembrane region" description="Helical" evidence="4">
    <location>
        <begin position="247"/>
        <end position="264"/>
    </location>
</feature>
<keyword evidence="1 4" id="KW-0812">Transmembrane</keyword>
<evidence type="ECO:0000256" key="3">
    <source>
        <dbReference type="ARBA" id="ARBA00023136"/>
    </source>
</evidence>
<dbReference type="Proteomes" id="UP000245468">
    <property type="component" value="Chromosome"/>
</dbReference>
<keyword evidence="2 4" id="KW-1133">Transmembrane helix</keyword>
<dbReference type="OrthoDB" id="9812221at2"/>
<evidence type="ECO:0000259" key="5">
    <source>
        <dbReference type="PROSITE" id="PS50850"/>
    </source>
</evidence>
<feature type="transmembrane region" description="Helical" evidence="4">
    <location>
        <begin position="72"/>
        <end position="95"/>
    </location>
</feature>
<evidence type="ECO:0000313" key="6">
    <source>
        <dbReference type="EMBL" id="AWL09106.1"/>
    </source>
</evidence>
<keyword evidence="3 4" id="KW-0472">Membrane</keyword>
<dbReference type="Gene3D" id="1.20.1250.20">
    <property type="entry name" value="MFS general substrate transporter like domains"/>
    <property type="match status" value="1"/>
</dbReference>
<dbReference type="EMBL" id="CP029346">
    <property type="protein sequence ID" value="AWL09106.1"/>
    <property type="molecule type" value="Genomic_DNA"/>
</dbReference>
<dbReference type="Pfam" id="PF07690">
    <property type="entry name" value="MFS_1"/>
    <property type="match status" value="2"/>
</dbReference>
<name>A0A2S2DUS1_9BACT</name>
<dbReference type="AlphaFoldDB" id="A0A2S2DUS1"/>